<dbReference type="Pfam" id="PF13517">
    <property type="entry name" value="FG-GAP_3"/>
    <property type="match status" value="1"/>
</dbReference>
<evidence type="ECO:0000313" key="4">
    <source>
        <dbReference type="EMBL" id="TXE07510.1"/>
    </source>
</evidence>
<evidence type="ECO:0000259" key="2">
    <source>
        <dbReference type="PROSITE" id="PS50093"/>
    </source>
</evidence>
<dbReference type="Gene3D" id="2.60.40.1220">
    <property type="match status" value="1"/>
</dbReference>
<dbReference type="InterPro" id="IPR012938">
    <property type="entry name" value="Glc/Sorbosone_DH"/>
</dbReference>
<dbReference type="InterPro" id="IPR006584">
    <property type="entry name" value="Cellulose-bd_IV"/>
</dbReference>
<comment type="caution">
    <text evidence="4">The sequence shown here is derived from an EMBL/GenBank/DDBJ whole genome shotgun (WGS) entry which is preliminary data.</text>
</comment>
<keyword evidence="1" id="KW-0732">Signal</keyword>
<dbReference type="InterPro" id="IPR005084">
    <property type="entry name" value="CBM6"/>
</dbReference>
<dbReference type="Pfam" id="PF22352">
    <property type="entry name" value="K319L-like_PKD"/>
    <property type="match status" value="4"/>
</dbReference>
<dbReference type="SUPFAM" id="SSF69318">
    <property type="entry name" value="Integrin alpha N-terminal domain"/>
    <property type="match status" value="1"/>
</dbReference>
<name>A0A5C7AFJ1_9FLAO</name>
<dbReference type="Pfam" id="PF11721">
    <property type="entry name" value="Malectin"/>
    <property type="match status" value="4"/>
</dbReference>
<dbReference type="CDD" id="cd00146">
    <property type="entry name" value="PKD"/>
    <property type="match status" value="1"/>
</dbReference>
<dbReference type="Pfam" id="PF03422">
    <property type="entry name" value="CBM_6"/>
    <property type="match status" value="1"/>
</dbReference>
<dbReference type="PANTHER" id="PTHR46182">
    <property type="entry name" value="FI19480P1"/>
    <property type="match status" value="1"/>
</dbReference>
<proteinExistence type="predicted"/>
<dbReference type="Gene3D" id="2.60.120.430">
    <property type="entry name" value="Galactose-binding lectin"/>
    <property type="match status" value="4"/>
</dbReference>
<dbReference type="InterPro" id="IPR021720">
    <property type="entry name" value="Malectin_dom"/>
</dbReference>
<dbReference type="GO" id="GO:0016020">
    <property type="term" value="C:membrane"/>
    <property type="evidence" value="ECO:0007669"/>
    <property type="project" value="TreeGrafter"/>
</dbReference>
<dbReference type="NCBIfam" id="TIGR04183">
    <property type="entry name" value="Por_Secre_tail"/>
    <property type="match status" value="1"/>
</dbReference>
<dbReference type="SUPFAM" id="SSF49299">
    <property type="entry name" value="PKD domain"/>
    <property type="match status" value="5"/>
</dbReference>
<dbReference type="InterPro" id="IPR029865">
    <property type="entry name" value="KIAA0319-like"/>
</dbReference>
<dbReference type="InterPro" id="IPR026444">
    <property type="entry name" value="Secre_tail"/>
</dbReference>
<dbReference type="InterPro" id="IPR028994">
    <property type="entry name" value="Integrin_alpha_N"/>
</dbReference>
<evidence type="ECO:0000259" key="3">
    <source>
        <dbReference type="PROSITE" id="PS51175"/>
    </source>
</evidence>
<dbReference type="PROSITE" id="PS50093">
    <property type="entry name" value="PKD"/>
    <property type="match status" value="1"/>
</dbReference>
<dbReference type="EMBL" id="VORX01000005">
    <property type="protein sequence ID" value="TXE07510.1"/>
    <property type="molecule type" value="Genomic_DNA"/>
</dbReference>
<feature type="domain" description="CBM6" evidence="3">
    <location>
        <begin position="675"/>
        <end position="802"/>
    </location>
</feature>
<dbReference type="Pfam" id="PF07995">
    <property type="entry name" value="GSDH"/>
    <property type="match status" value="1"/>
</dbReference>
<dbReference type="GO" id="GO:0030246">
    <property type="term" value="F:carbohydrate binding"/>
    <property type="evidence" value="ECO:0007669"/>
    <property type="project" value="InterPro"/>
</dbReference>
<dbReference type="Proteomes" id="UP000321734">
    <property type="component" value="Unassembled WGS sequence"/>
</dbReference>
<dbReference type="SMART" id="SM00089">
    <property type="entry name" value="PKD"/>
    <property type="match status" value="5"/>
</dbReference>
<dbReference type="InterPro" id="IPR011042">
    <property type="entry name" value="6-blade_b-propeller_TolB-like"/>
</dbReference>
<dbReference type="PANTHER" id="PTHR46182:SF2">
    <property type="entry name" value="FI19480P1"/>
    <property type="match status" value="1"/>
</dbReference>
<dbReference type="InterPro" id="IPR022409">
    <property type="entry name" value="PKD/Chitinase_dom"/>
</dbReference>
<dbReference type="SUPFAM" id="SSF49785">
    <property type="entry name" value="Galactose-binding domain-like"/>
    <property type="match status" value="4"/>
</dbReference>
<dbReference type="InterPro" id="IPR035986">
    <property type="entry name" value="PKD_dom_sf"/>
</dbReference>
<dbReference type="GO" id="GO:0031410">
    <property type="term" value="C:cytoplasmic vesicle"/>
    <property type="evidence" value="ECO:0007669"/>
    <property type="project" value="TreeGrafter"/>
</dbReference>
<dbReference type="CDD" id="cd04084">
    <property type="entry name" value="CBM6_xylanase-like"/>
    <property type="match status" value="1"/>
</dbReference>
<protein>
    <submittedName>
        <fullName evidence="4">Carbohydrate-binding protein</fullName>
    </submittedName>
</protein>
<organism evidence="4 5">
    <name type="scientific">Gelidibacter salicanalis</name>
    <dbReference type="NCBI Taxonomy" id="291193"/>
    <lineage>
        <taxon>Bacteria</taxon>
        <taxon>Pseudomonadati</taxon>
        <taxon>Bacteroidota</taxon>
        <taxon>Flavobacteriia</taxon>
        <taxon>Flavobacteriales</taxon>
        <taxon>Flavobacteriaceae</taxon>
        <taxon>Gelidibacter</taxon>
    </lineage>
</organism>
<evidence type="ECO:0000256" key="1">
    <source>
        <dbReference type="ARBA" id="ARBA00022729"/>
    </source>
</evidence>
<dbReference type="SUPFAM" id="SSF50952">
    <property type="entry name" value="Soluble quinoprotein glucose dehydrogenase"/>
    <property type="match status" value="1"/>
</dbReference>
<dbReference type="InterPro" id="IPR011041">
    <property type="entry name" value="Quinoprot_gluc/sorb_DH_b-prop"/>
</dbReference>
<dbReference type="Pfam" id="PF18911">
    <property type="entry name" value="PKD_4"/>
    <property type="match status" value="1"/>
</dbReference>
<accession>A0A5C7AFJ1</accession>
<sequence>MKIKIKFRHKLLCAPKFNVFQCFRCKIPNWIYSLLFFTLFLSQGVAQLPTEFQKVELLTGLANATTMKFAPDGRIFIVDRYGELLIYKPNTQTTVSAGVLPVFHGFEDGFLGLAFDPYFTSNQKVYIYYSVLPNSANTNRISQFSMDGDVLDLSSEIPMLEWSVQRTNSFHAGGDMTFDSQGNLYIAVGDNSNHGLYGAIDEKNSNNSVEKSSSHTNDYRGKILRIKPNADTGGYSIPPGNLFPEGTPLTLPEIYVMGARNPYRIFVDQTNEDWLFWCDVGPDANSPGVLGPEGLDEINLTKAAGNYGWPYFSGVDNDPYQVPYKLPSPFYNNPGAPENTSVFNKSPNNVGATILPPSKKAWLELFHKSYFAGPRYYYDASSTNQQRLPVEFDGIFFYYDFNTSKIWAIKMDASGNIVSNEQMAPSVFPSSKKGFIDMKIGPDGHMYILEYGTGCCPQNAGTGKLVRVDYIGISTNAPPNVVLNADVTSGSVPLTVSFNSHGTSDPNGDTSFTYGWDFQSDGIIDSITAETNYTFTIPGTYNVKLSVSDGNGGVGVQNITIHAGNNPATFNFNSPPDGGFVGWGDDITLDLVVNDQEDGNTTLGINCADVFIVPSLGHLNHFHDGATVDGCRKIITLQYEGHDIDGGADIFYVLGTNYTDQGGLKSFDQIQLHPKRKEAEYYDTQSGVVTVPNTDALLGGEGSIRVANNSYISFEGRNLLNIHSVRYRVASELQGGSIEMRIGSPNGSILSTTTVPSTGSLNNWINLESNFVNPSGKNDLYFVFKNASANQNIFDVNFVEFMGTGVSTDRSPPLINHVEALSETVISVEFSEYMDLVSAETLSNYSVDNGASILGATLLLDERTVLLSISPMNSNNSYTLTVKNSQNRAGLAVATTNFSLSIINVIRINAGGPQITYNGGTFNSDQFVTGGKLYNATIAIDGTSNDELYQTERYGVFTYDIPVDAPGEYDFKLHFAELYFGVGRAGSSGSRVFNVTIEGVPVLTNFDILAETNPAAALIKEFEKISVTDGFATIHFSKVIENPKISGIEIFSSTSSHPVSDVQITSPSNGSIVNQPFEVSFTVDNWTIEEGGTHLHYAVDGEVVGPHYNYQPITIENLGVGNHTIRLDLYDLGHTPIGVYDEVNFTVTGQEVCNSTPFPESWMVHQLEANPYTAVYTIPDFDLDGDGLKDIVTGGWWYKNPGSASGNWIKKSIGGNFGNVVHVYDFDGDGHLDLLGTQIGAAGKEYQSERLLWAKNDGNANFTIYNNIPTFTSGYYEPFLAGIAGGDFGETKYQMAINWNGSESVKSPVQMLTPSANPTTGTWTLTDISTDSSGEDIKAGDIDGDGDLDLFQGINWLRNDGNGQWTTFSTGLNYVTTSDRVQLEDFNGNGRLDGVVGQLGLGSNANRYEFAWLESPADPTQPWIKHVLSSSIAGSLSVSAVDIDFDGDMDIVVGEWRGARRLISFENDLCNSGAWITHILDSGDLNLEHHDGALVTDIDDDGDLDIISNGWLNHKVPRIYENIMITLEKQDPLANAGQDQTLILPANTTVLNGTGSDPDGGVVTFLWSQASGPNGATLTGSDTSQLVIGNLIEGDYIFKLLITDDENQTAFDELKVSVLPPATEGFTLRINTGGSETTYGGVTFGADQYFDTGKVLDRSETGLPQPYRSIRYGSTGLMWYDIPVPNGQYTIKLHFAEIWFGATGGGSGGVGSRVFEVRIENQMVESHLDVFAEAGGAQIMMLKSYLVNVVDGMLNLDFSSLGTGGSRHPIINAIEILGTSNTNGAPIANAGPDQMISLPTNNALFNGVGTDPDGGVIIAYKWTQLSGPNTANLNGQDTSDLNATGLIAGNYVFRLEVTDDQNEKGIDDVNIMVNAASGAVPIVSAGIDQTITLPNSSSVLIGTGSDPDGGTIDYLWTKETGPSVTLNGITTSTLTISNLVEGIYVFRLTVTDQEDKSSYDEVEVVVLPMATGGFALRINAGGAETTYNGNTFEADQYFNLGRTLDRSQTGLTQPFRSLRYGSSGIMGYNIPLPNGQYTVQLHFAETWFGATGGGSGGIGSRVFNVLLENELRESHLDVFAQAPGAEKLLTRTYVVNVTDRILNIDFTSLESGGVRHPIINAIEVLGTANSNVLPIADAGPDQSVNLPINSVSFNGSGTDADGGFITAYNWSQIVGPNTAILNGDSTSTLMVSDLISGNYTFRLTVTDDDNDTAYDDVVLTVFAEVTGDYTLRINSGGPKTTYNGNVFEADQYFDAGRILDRSQTGLSQPHRTIRYGSSGVMGYNIPVPNGQYAVQLHFAEVWFGASGGGSGGVGSRVFDVSMEGLLVEDNLDVFSQAGGAQTILIKSYLVNVNDAELNIDFSSLGFGGERHPIINAIEIIGVSANKVGKSEDNFNEAVALSNDSPIVSPKFDQRIRVVPNPAKYDVQILLADRSLKIIQCHIYDVEGRLVMGLNPSESERSTGNYIFSVTNLENAVYVMDIKTNDGFNSRHKIIVNR</sequence>
<dbReference type="SMART" id="SM00606">
    <property type="entry name" value="CBD_IV"/>
    <property type="match status" value="1"/>
</dbReference>
<dbReference type="PROSITE" id="PS51175">
    <property type="entry name" value="CBM6"/>
    <property type="match status" value="1"/>
</dbReference>
<evidence type="ECO:0000313" key="5">
    <source>
        <dbReference type="Proteomes" id="UP000321734"/>
    </source>
</evidence>
<dbReference type="Gene3D" id="2.60.40.10">
    <property type="entry name" value="Immunoglobulins"/>
    <property type="match status" value="5"/>
</dbReference>
<dbReference type="InterPro" id="IPR000601">
    <property type="entry name" value="PKD_dom"/>
</dbReference>
<dbReference type="InterPro" id="IPR013517">
    <property type="entry name" value="FG-GAP"/>
</dbReference>
<reference evidence="4 5" key="1">
    <citation type="submission" date="2019-08" db="EMBL/GenBank/DDBJ databases">
        <title>Genome sequence of Gelidibacter salicanalis IC162T.</title>
        <authorList>
            <person name="Bowman J.P."/>
        </authorList>
    </citation>
    <scope>NUCLEOTIDE SEQUENCE [LARGE SCALE GENOMIC DNA]</scope>
    <source>
        <strain evidence="4 5">IC162</strain>
    </source>
</reference>
<dbReference type="InterPro" id="IPR008979">
    <property type="entry name" value="Galactose-bd-like_sf"/>
</dbReference>
<gene>
    <name evidence="4" type="ORF">ES711_12155</name>
</gene>
<keyword evidence="5" id="KW-1185">Reference proteome</keyword>
<dbReference type="OrthoDB" id="9770043at2"/>
<feature type="domain" description="PKD" evidence="2">
    <location>
        <begin position="479"/>
        <end position="561"/>
    </location>
</feature>
<dbReference type="Gene3D" id="2.60.120.260">
    <property type="entry name" value="Galactose-binding domain-like"/>
    <property type="match status" value="1"/>
</dbReference>
<dbReference type="InterPro" id="IPR014755">
    <property type="entry name" value="Cu-Rt/internalin_Ig-like"/>
</dbReference>
<dbReference type="Gene3D" id="2.120.10.30">
    <property type="entry name" value="TolB, C-terminal domain"/>
    <property type="match status" value="1"/>
</dbReference>
<dbReference type="InterPro" id="IPR013783">
    <property type="entry name" value="Ig-like_fold"/>
</dbReference>
<dbReference type="Pfam" id="PF18962">
    <property type="entry name" value="Por_Secre_tail"/>
    <property type="match status" value="1"/>
</dbReference>